<evidence type="ECO:0000256" key="9">
    <source>
        <dbReference type="ARBA" id="ARBA00023136"/>
    </source>
</evidence>
<keyword evidence="5" id="KW-0808">Transferase</keyword>
<gene>
    <name evidence="11" type="ORF">GCM10010123_21300</name>
</gene>
<dbReference type="AlphaFoldDB" id="A0A8J3B6A0"/>
<keyword evidence="6 10" id="KW-0812">Transmembrane</keyword>
<dbReference type="GO" id="GO:0000009">
    <property type="term" value="F:alpha-1,6-mannosyltransferase activity"/>
    <property type="evidence" value="ECO:0007669"/>
    <property type="project" value="InterPro"/>
</dbReference>
<dbReference type="PANTHER" id="PTHR12468:SF2">
    <property type="entry name" value="GPI MANNOSYLTRANSFERASE 2"/>
    <property type="match status" value="1"/>
</dbReference>
<evidence type="ECO:0000256" key="1">
    <source>
        <dbReference type="ARBA" id="ARBA00004477"/>
    </source>
</evidence>
<name>A0A8J3B6A0_9ACTN</name>
<protein>
    <submittedName>
        <fullName evidence="11">Membrane protein</fullName>
    </submittedName>
</protein>
<evidence type="ECO:0000256" key="6">
    <source>
        <dbReference type="ARBA" id="ARBA00022692"/>
    </source>
</evidence>
<feature type="transmembrane region" description="Helical" evidence="10">
    <location>
        <begin position="328"/>
        <end position="345"/>
    </location>
</feature>
<dbReference type="RefSeq" id="WP_189169939.1">
    <property type="nucleotide sequence ID" value="NZ_BMQB01000004.1"/>
</dbReference>
<dbReference type="UniPathway" id="UPA00196"/>
<evidence type="ECO:0000313" key="12">
    <source>
        <dbReference type="Proteomes" id="UP000649739"/>
    </source>
</evidence>
<evidence type="ECO:0000256" key="8">
    <source>
        <dbReference type="ARBA" id="ARBA00022989"/>
    </source>
</evidence>
<feature type="transmembrane region" description="Helical" evidence="10">
    <location>
        <begin position="351"/>
        <end position="372"/>
    </location>
</feature>
<comment type="pathway">
    <text evidence="2">Glycolipid biosynthesis; glycosylphosphatidylinositol-anchor biosynthesis.</text>
</comment>
<feature type="transmembrane region" description="Helical" evidence="10">
    <location>
        <begin position="186"/>
        <end position="203"/>
    </location>
</feature>
<comment type="caution">
    <text evidence="11">The sequence shown here is derived from an EMBL/GenBank/DDBJ whole genome shotgun (WGS) entry which is preliminary data.</text>
</comment>
<keyword evidence="4" id="KW-0328">Glycosyltransferase</keyword>
<evidence type="ECO:0000256" key="7">
    <source>
        <dbReference type="ARBA" id="ARBA00022824"/>
    </source>
</evidence>
<dbReference type="GO" id="GO:0006506">
    <property type="term" value="P:GPI anchor biosynthetic process"/>
    <property type="evidence" value="ECO:0007669"/>
    <property type="project" value="UniProtKB-UniPathway"/>
</dbReference>
<evidence type="ECO:0000256" key="3">
    <source>
        <dbReference type="ARBA" id="ARBA00022502"/>
    </source>
</evidence>
<reference evidence="11" key="1">
    <citation type="journal article" date="2014" name="Int. J. Syst. Evol. Microbiol.">
        <title>Complete genome sequence of Corynebacterium casei LMG S-19264T (=DSM 44701T), isolated from a smear-ripened cheese.</title>
        <authorList>
            <consortium name="US DOE Joint Genome Institute (JGI-PGF)"/>
            <person name="Walter F."/>
            <person name="Albersmeier A."/>
            <person name="Kalinowski J."/>
            <person name="Ruckert C."/>
        </authorList>
    </citation>
    <scope>NUCLEOTIDE SEQUENCE</scope>
    <source>
        <strain evidence="11">JCM 3090</strain>
    </source>
</reference>
<dbReference type="InterPro" id="IPR007315">
    <property type="entry name" value="PIG-V/Gpi18"/>
</dbReference>
<evidence type="ECO:0000256" key="5">
    <source>
        <dbReference type="ARBA" id="ARBA00022679"/>
    </source>
</evidence>
<feature type="transmembrane region" description="Helical" evidence="10">
    <location>
        <begin position="151"/>
        <end position="179"/>
    </location>
</feature>
<feature type="transmembrane region" description="Helical" evidence="10">
    <location>
        <begin position="215"/>
        <end position="232"/>
    </location>
</feature>
<dbReference type="PANTHER" id="PTHR12468">
    <property type="entry name" value="GPI MANNOSYLTRANSFERASE 2"/>
    <property type="match status" value="1"/>
</dbReference>
<organism evidence="11 12">
    <name type="scientific">Pilimelia anulata</name>
    <dbReference type="NCBI Taxonomy" id="53371"/>
    <lineage>
        <taxon>Bacteria</taxon>
        <taxon>Bacillati</taxon>
        <taxon>Actinomycetota</taxon>
        <taxon>Actinomycetes</taxon>
        <taxon>Micromonosporales</taxon>
        <taxon>Micromonosporaceae</taxon>
        <taxon>Pilimelia</taxon>
    </lineage>
</organism>
<keyword evidence="9 10" id="KW-0472">Membrane</keyword>
<evidence type="ECO:0000256" key="2">
    <source>
        <dbReference type="ARBA" id="ARBA00004687"/>
    </source>
</evidence>
<keyword evidence="7" id="KW-0256">Endoplasmic reticulum</keyword>
<keyword evidence="8 10" id="KW-1133">Transmembrane helix</keyword>
<feature type="transmembrane region" description="Helical" evidence="10">
    <location>
        <begin position="12"/>
        <end position="33"/>
    </location>
</feature>
<reference evidence="11" key="2">
    <citation type="submission" date="2020-09" db="EMBL/GenBank/DDBJ databases">
        <authorList>
            <person name="Sun Q."/>
            <person name="Ohkuma M."/>
        </authorList>
    </citation>
    <scope>NUCLEOTIDE SEQUENCE</scope>
    <source>
        <strain evidence="11">JCM 3090</strain>
    </source>
</reference>
<dbReference type="GO" id="GO:0004376">
    <property type="term" value="F:GPI mannosyltransferase activity"/>
    <property type="evidence" value="ECO:0007669"/>
    <property type="project" value="InterPro"/>
</dbReference>
<evidence type="ECO:0000256" key="4">
    <source>
        <dbReference type="ARBA" id="ARBA00022676"/>
    </source>
</evidence>
<dbReference type="GO" id="GO:0016020">
    <property type="term" value="C:membrane"/>
    <property type="evidence" value="ECO:0007669"/>
    <property type="project" value="GOC"/>
</dbReference>
<keyword evidence="3" id="KW-0337">GPI-anchor biosynthesis</keyword>
<proteinExistence type="predicted"/>
<dbReference type="Proteomes" id="UP000649739">
    <property type="component" value="Unassembled WGS sequence"/>
</dbReference>
<dbReference type="EMBL" id="BMQB01000004">
    <property type="protein sequence ID" value="GGJ91248.1"/>
    <property type="molecule type" value="Genomic_DNA"/>
</dbReference>
<feature type="transmembrane region" description="Helical" evidence="10">
    <location>
        <begin position="127"/>
        <end position="145"/>
    </location>
</feature>
<feature type="transmembrane region" description="Helical" evidence="10">
    <location>
        <begin position="276"/>
        <end position="297"/>
    </location>
</feature>
<evidence type="ECO:0000256" key="10">
    <source>
        <dbReference type="SAM" id="Phobius"/>
    </source>
</evidence>
<accession>A0A8J3B6A0</accession>
<comment type="subcellular location">
    <subcellularLocation>
        <location evidence="1">Endoplasmic reticulum membrane</location>
        <topology evidence="1">Multi-pass membrane protein</topology>
    </subcellularLocation>
</comment>
<feature type="transmembrane region" description="Helical" evidence="10">
    <location>
        <begin position="95"/>
        <end position="115"/>
    </location>
</feature>
<evidence type="ECO:0000313" key="11">
    <source>
        <dbReference type="EMBL" id="GGJ91248.1"/>
    </source>
</evidence>
<feature type="transmembrane region" description="Helical" evidence="10">
    <location>
        <begin position="303"/>
        <end position="321"/>
    </location>
</feature>
<keyword evidence="12" id="KW-1185">Reference proteome</keyword>
<sequence>MDRVRRRIPGVVTALCVYVVIRATALAVLAVWADRSGTDLLTILGRRYDSAWLVGIATHGYDAGAPPGSASNLAFFPLYPLLIRLVALLPAVDPVGAGLFVGWVASLAAAAGLYLVGKQVRDRGTGLALVALWAALPHAVVQQMLYTESLFTALAAFCLLALLRGRWLVAGALCAVAGLARANAPALIAAVGVAAGMALWQRFRTRGTDPAAGPWWRPVAGAALAPVGWLAYQGWVGRRLGRWDGWLQVQSVWGSRFDGGGWTLGTAARLLTDRSVALAISMVVLVLFLAVLSLAMLRAPAPVAVYALVSLLLVVGTAGFFHSKARLLIPAFPLLLPLAAMLADAGPRSRWTALAGAGLVSAWFGAYLSLIWTQSP</sequence>